<keyword evidence="5" id="KW-0720">Serine protease</keyword>
<organism evidence="10 11">
    <name type="scientific">Kolteria novifilia</name>
    <dbReference type="NCBI Taxonomy" id="2527975"/>
    <lineage>
        <taxon>Bacteria</taxon>
        <taxon>Pseudomonadati</taxon>
        <taxon>Planctomycetota</taxon>
        <taxon>Planctomycetia</taxon>
        <taxon>Kolteriales</taxon>
        <taxon>Kolteriaceae</taxon>
        <taxon>Kolteria</taxon>
    </lineage>
</organism>
<dbReference type="EC" id="3.4.21.-" evidence="10"/>
<feature type="signal peptide" evidence="8">
    <location>
        <begin position="1"/>
        <end position="21"/>
    </location>
</feature>
<dbReference type="CDD" id="cd07018">
    <property type="entry name" value="S49_SppA_67K_type"/>
    <property type="match status" value="1"/>
</dbReference>
<evidence type="ECO:0000256" key="1">
    <source>
        <dbReference type="ARBA" id="ARBA00004370"/>
    </source>
</evidence>
<dbReference type="InterPro" id="IPR004634">
    <property type="entry name" value="Pept_S49_pIV"/>
</dbReference>
<dbReference type="PANTHER" id="PTHR33209:SF1">
    <property type="entry name" value="PEPTIDASE S49 DOMAIN-CONTAINING PROTEIN"/>
    <property type="match status" value="1"/>
</dbReference>
<dbReference type="GO" id="GO:0008236">
    <property type="term" value="F:serine-type peptidase activity"/>
    <property type="evidence" value="ECO:0007669"/>
    <property type="project" value="UniProtKB-KW"/>
</dbReference>
<comment type="subcellular location">
    <subcellularLocation>
        <location evidence="1">Membrane</location>
    </subcellularLocation>
</comment>
<dbReference type="Proteomes" id="UP000317093">
    <property type="component" value="Chromosome"/>
</dbReference>
<feature type="active site" description="Nucleophile" evidence="7">
    <location>
        <position position="385"/>
    </location>
</feature>
<dbReference type="Gene3D" id="3.90.226.10">
    <property type="entry name" value="2-enoyl-CoA Hydratase, Chain A, domain 1"/>
    <property type="match status" value="3"/>
</dbReference>
<dbReference type="InterPro" id="IPR029045">
    <property type="entry name" value="ClpP/crotonase-like_dom_sf"/>
</dbReference>
<evidence type="ECO:0000256" key="2">
    <source>
        <dbReference type="ARBA" id="ARBA00008683"/>
    </source>
</evidence>
<dbReference type="PIRSF" id="PIRSF001217">
    <property type="entry name" value="Protease_4_SppA"/>
    <property type="match status" value="1"/>
</dbReference>
<keyword evidence="6" id="KW-0472">Membrane</keyword>
<keyword evidence="11" id="KW-1185">Reference proteome</keyword>
<protein>
    <submittedName>
        <fullName evidence="10">Protease 4</fullName>
        <ecNumber evidence="10">3.4.21.-</ecNumber>
    </submittedName>
</protein>
<dbReference type="EMBL" id="CP036279">
    <property type="protein sequence ID" value="QDU63528.1"/>
    <property type="molecule type" value="Genomic_DNA"/>
</dbReference>
<name>A0A518B970_9BACT</name>
<feature type="domain" description="Peptidase S49" evidence="9">
    <location>
        <begin position="368"/>
        <end position="519"/>
    </location>
</feature>
<gene>
    <name evidence="10" type="primary">sppA_5</name>
    <name evidence="10" type="ORF">Pan216_44080</name>
</gene>
<keyword evidence="3 10" id="KW-0645">Protease</keyword>
<dbReference type="NCBIfam" id="TIGR00705">
    <property type="entry name" value="SppA_67K"/>
    <property type="match status" value="1"/>
</dbReference>
<sequence length="591" mass="63762" precursor="true">MQRFRWFLVLVSAAVIPVAGARGAEADNAMGTIHVAHINLTKAIPETPQPTGFFGEQDDNLRAVAERIAKAAKDDQVKALYLKVGGMGVGFGQIYEFRESIANFKKSGKKVYADLGDGLSGAYLLACSADEIIVPPAGAVLLTGIRMQVLFLKDLLGKIGVEADFVQVGDYKGAAEPLTRSSMSKAFRKQLTSVLDDYFEQMVGLIAESRGLEVEKVRKLIDEGPFSPEDAKKAGLIDRVTYMSDLRSDLAKEFNAKKVVFKMNYGRRNIEKEFEGIAGLMKLLSSMSGQNKKPEGFSLKPRIALIYATGPIMTGASDQGFGDGTTGSSTLIKAIRAARDDGKVSAIVLRIDSPGGSALASDLIWHELKKSGKPVVASMGNTAASGGYYIALGAEKIYAEPGTLTGSIGVVGGKFALKGLMDKVGLNAEVISRGKNANLFSLETKFSASERTAITGLMESIYERFTSITSESRDIPSKELTEYAEGRVWTGRQAKKIGLVDELGTLNDAIDAAKELAKLSKETKVDVKVFPKPPTALEAILGPIDEGLPRDARIWHGLLAELGIPIDTIDWLRPMVKERILLLPPAILRVW</sequence>
<dbReference type="InterPro" id="IPR047217">
    <property type="entry name" value="S49_SppA_67K_type_N"/>
</dbReference>
<evidence type="ECO:0000256" key="4">
    <source>
        <dbReference type="ARBA" id="ARBA00022801"/>
    </source>
</evidence>
<comment type="similarity">
    <text evidence="2">Belongs to the peptidase S49 family.</text>
</comment>
<proteinExistence type="inferred from homology"/>
<evidence type="ECO:0000313" key="11">
    <source>
        <dbReference type="Proteomes" id="UP000317093"/>
    </source>
</evidence>
<dbReference type="PANTHER" id="PTHR33209">
    <property type="entry name" value="PROTEASE 4"/>
    <property type="match status" value="1"/>
</dbReference>
<evidence type="ECO:0000256" key="3">
    <source>
        <dbReference type="ARBA" id="ARBA00022670"/>
    </source>
</evidence>
<accession>A0A518B970</accession>
<dbReference type="GO" id="GO:0016020">
    <property type="term" value="C:membrane"/>
    <property type="evidence" value="ECO:0007669"/>
    <property type="project" value="UniProtKB-SubCell"/>
</dbReference>
<reference evidence="10 11" key="1">
    <citation type="submission" date="2019-02" db="EMBL/GenBank/DDBJ databases">
        <title>Deep-cultivation of Planctomycetes and their phenomic and genomic characterization uncovers novel biology.</title>
        <authorList>
            <person name="Wiegand S."/>
            <person name="Jogler M."/>
            <person name="Boedeker C."/>
            <person name="Pinto D."/>
            <person name="Vollmers J."/>
            <person name="Rivas-Marin E."/>
            <person name="Kohn T."/>
            <person name="Peeters S.H."/>
            <person name="Heuer A."/>
            <person name="Rast P."/>
            <person name="Oberbeckmann S."/>
            <person name="Bunk B."/>
            <person name="Jeske O."/>
            <person name="Meyerdierks A."/>
            <person name="Storesund J.E."/>
            <person name="Kallscheuer N."/>
            <person name="Luecker S."/>
            <person name="Lage O.M."/>
            <person name="Pohl T."/>
            <person name="Merkel B.J."/>
            <person name="Hornburger P."/>
            <person name="Mueller R.-W."/>
            <person name="Bruemmer F."/>
            <person name="Labrenz M."/>
            <person name="Spormann A.M."/>
            <person name="Op den Camp H."/>
            <person name="Overmann J."/>
            <person name="Amann R."/>
            <person name="Jetten M.S.M."/>
            <person name="Mascher T."/>
            <person name="Medema M.H."/>
            <person name="Devos D.P."/>
            <person name="Kaster A.-K."/>
            <person name="Ovreas L."/>
            <person name="Rohde M."/>
            <person name="Galperin M.Y."/>
            <person name="Jogler C."/>
        </authorList>
    </citation>
    <scope>NUCLEOTIDE SEQUENCE [LARGE SCALE GENOMIC DNA]</scope>
    <source>
        <strain evidence="10 11">Pan216</strain>
    </source>
</reference>
<feature type="domain" description="Peptidase S49" evidence="9">
    <location>
        <begin position="104"/>
        <end position="255"/>
    </location>
</feature>
<evidence type="ECO:0000313" key="10">
    <source>
        <dbReference type="EMBL" id="QDU63528.1"/>
    </source>
</evidence>
<dbReference type="CDD" id="cd07023">
    <property type="entry name" value="S49_Sppa_N_C"/>
    <property type="match status" value="1"/>
</dbReference>
<dbReference type="OrthoDB" id="9764363at2"/>
<dbReference type="Pfam" id="PF01343">
    <property type="entry name" value="Peptidase_S49"/>
    <property type="match status" value="2"/>
</dbReference>
<keyword evidence="4 10" id="KW-0378">Hydrolase</keyword>
<dbReference type="NCBIfam" id="TIGR00706">
    <property type="entry name" value="SppA_dom"/>
    <property type="match status" value="1"/>
</dbReference>
<evidence type="ECO:0000256" key="7">
    <source>
        <dbReference type="PIRSR" id="PIRSR001217-1"/>
    </source>
</evidence>
<evidence type="ECO:0000259" key="9">
    <source>
        <dbReference type="Pfam" id="PF01343"/>
    </source>
</evidence>
<dbReference type="InterPro" id="IPR002142">
    <property type="entry name" value="Peptidase_S49"/>
</dbReference>
<evidence type="ECO:0000256" key="6">
    <source>
        <dbReference type="ARBA" id="ARBA00023136"/>
    </source>
</evidence>
<dbReference type="GO" id="GO:0006465">
    <property type="term" value="P:signal peptide processing"/>
    <property type="evidence" value="ECO:0007669"/>
    <property type="project" value="InterPro"/>
</dbReference>
<dbReference type="RefSeq" id="WP_145261057.1">
    <property type="nucleotide sequence ID" value="NZ_CP036279.1"/>
</dbReference>
<evidence type="ECO:0000256" key="5">
    <source>
        <dbReference type="ARBA" id="ARBA00022825"/>
    </source>
</evidence>
<dbReference type="KEGG" id="knv:Pan216_44080"/>
<dbReference type="InterPro" id="IPR047272">
    <property type="entry name" value="S49_SppA_C"/>
</dbReference>
<feature type="active site" description="Proton donor/acceptor" evidence="7">
    <location>
        <position position="172"/>
    </location>
</feature>
<dbReference type="Gene3D" id="6.20.330.10">
    <property type="match status" value="1"/>
</dbReference>
<keyword evidence="8" id="KW-0732">Signal</keyword>
<dbReference type="AlphaFoldDB" id="A0A518B970"/>
<feature type="chain" id="PRO_5022028085" evidence="8">
    <location>
        <begin position="22"/>
        <end position="591"/>
    </location>
</feature>
<evidence type="ECO:0000256" key="8">
    <source>
        <dbReference type="SAM" id="SignalP"/>
    </source>
</evidence>
<dbReference type="InterPro" id="IPR004635">
    <property type="entry name" value="Pept_S49_SppA"/>
</dbReference>
<dbReference type="SUPFAM" id="SSF52096">
    <property type="entry name" value="ClpP/crotonase"/>
    <property type="match status" value="2"/>
</dbReference>